<evidence type="ECO:0000256" key="9">
    <source>
        <dbReference type="ARBA" id="ARBA00052716"/>
    </source>
</evidence>
<dbReference type="OrthoDB" id="9812273at2"/>
<dbReference type="PRINTS" id="PR00077">
    <property type="entry name" value="GPDHDRGNASE"/>
</dbReference>
<feature type="binding site" evidence="15">
    <location>
        <position position="113"/>
    </location>
    <ligand>
        <name>substrate</name>
    </ligand>
</feature>
<keyword evidence="2 13" id="KW-0444">Lipid biosynthesis</keyword>
<sequence length="344" mass="37205">MPQGKKADFQIGVLGGGSWGTALAMLLADKGYPVRLWVHEPEVAMEIREYRENRTYLPGIMLPENLVATQDMEEALKGKDLVLFVVPSHVMRETARRAAAMISEKSILVTASKGIENVTHKTMTGILKEEILQIPEEKMAVLSGPSFAREVGEKRPTVVTVASKAASNARKVQEIFASPVFRVYTSDDVMGVEVGGAMKNVIAIAAGVADGMGLGLNTRAALITRGLAEIRRLGVAMGANPHTFSGLSGVGDLMLTCTGALSRNHTVGQLLGQGKSLDEILKEMRMVAEGVKSARSVYNLSAKLGVELPICNEVYRVLYEGSTPREAGERLMNRTLKQEFHDLV</sequence>
<feature type="binding site" evidence="16">
    <location>
        <position position="263"/>
    </location>
    <ligand>
        <name>NAD(+)</name>
        <dbReference type="ChEBI" id="CHEBI:57540"/>
    </ligand>
</feature>
<organism evidence="20 21">
    <name type="scientific">Desulfobotulus alkaliphilus</name>
    <dbReference type="NCBI Taxonomy" id="622671"/>
    <lineage>
        <taxon>Bacteria</taxon>
        <taxon>Pseudomonadati</taxon>
        <taxon>Thermodesulfobacteriota</taxon>
        <taxon>Desulfobacteria</taxon>
        <taxon>Desulfobacterales</taxon>
        <taxon>Desulfobacteraceae</taxon>
        <taxon>Desulfobotulus</taxon>
    </lineage>
</organism>
<dbReference type="NCBIfam" id="NF000942">
    <property type="entry name" value="PRK00094.1-4"/>
    <property type="match status" value="1"/>
</dbReference>
<gene>
    <name evidence="13" type="primary">gpsA</name>
    <name evidence="20" type="ORF">LZ24_01863</name>
</gene>
<feature type="binding site" evidence="13">
    <location>
        <position position="113"/>
    </location>
    <ligand>
        <name>NADPH</name>
        <dbReference type="ChEBI" id="CHEBI:57783"/>
    </ligand>
</feature>
<evidence type="ECO:0000259" key="18">
    <source>
        <dbReference type="Pfam" id="PF01210"/>
    </source>
</evidence>
<dbReference type="InterPro" id="IPR006168">
    <property type="entry name" value="G3P_DH_NAD-dep"/>
</dbReference>
<evidence type="ECO:0000256" key="16">
    <source>
        <dbReference type="PIRSR" id="PIRSR000114-3"/>
    </source>
</evidence>
<evidence type="ECO:0000256" key="6">
    <source>
        <dbReference type="ARBA" id="ARBA00023098"/>
    </source>
</evidence>
<comment type="catalytic activity">
    <reaction evidence="9">
        <text>sn-glycerol 3-phosphate + NADP(+) = dihydroxyacetone phosphate + NADPH + H(+)</text>
        <dbReference type="Rhea" id="RHEA:11096"/>
        <dbReference type="ChEBI" id="CHEBI:15378"/>
        <dbReference type="ChEBI" id="CHEBI:57597"/>
        <dbReference type="ChEBI" id="CHEBI:57642"/>
        <dbReference type="ChEBI" id="CHEBI:57783"/>
        <dbReference type="ChEBI" id="CHEBI:58349"/>
        <dbReference type="EC" id="1.1.1.94"/>
    </reaction>
    <physiologicalReaction direction="right-to-left" evidence="9">
        <dbReference type="Rhea" id="RHEA:11098"/>
    </physiologicalReaction>
</comment>
<feature type="binding site" evidence="13">
    <location>
        <position position="289"/>
    </location>
    <ligand>
        <name>NADPH</name>
        <dbReference type="ChEBI" id="CHEBI:57783"/>
    </ligand>
</feature>
<evidence type="ECO:0000256" key="11">
    <source>
        <dbReference type="ARBA" id="ARBA00069372"/>
    </source>
</evidence>
<feature type="binding site" evidence="13">
    <location>
        <position position="252"/>
    </location>
    <ligand>
        <name>sn-glycerol 3-phosphate</name>
        <dbReference type="ChEBI" id="CHEBI:57597"/>
    </ligand>
</feature>
<protein>
    <recommendedName>
        <fullName evidence="11 13">Glycerol-3-phosphate dehydrogenase [NAD(P)+]</fullName>
        <ecNumber evidence="10 13">1.1.1.94</ecNumber>
    </recommendedName>
    <alternativeName>
        <fullName evidence="13">NAD(P)(+)-dependent glycerol-3-phosphate dehydrogenase</fullName>
    </alternativeName>
    <alternativeName>
        <fullName evidence="12 13">NAD(P)H-dependent dihydroxyacetone-phosphate reductase</fullName>
    </alternativeName>
</protein>
<keyword evidence="5 13" id="KW-0520">NAD</keyword>
<dbReference type="InterPro" id="IPR008927">
    <property type="entry name" value="6-PGluconate_DH-like_C_sf"/>
</dbReference>
<evidence type="ECO:0000256" key="17">
    <source>
        <dbReference type="RuleBase" id="RU000437"/>
    </source>
</evidence>
<dbReference type="RefSeq" id="WP_144684781.1">
    <property type="nucleotide sequence ID" value="NZ_VLLC01000013.1"/>
</dbReference>
<dbReference type="InterPro" id="IPR013328">
    <property type="entry name" value="6PGD_dom2"/>
</dbReference>
<evidence type="ECO:0000313" key="20">
    <source>
        <dbReference type="EMBL" id="TWI71596.1"/>
    </source>
</evidence>
<dbReference type="PIRSF" id="PIRSF000114">
    <property type="entry name" value="Glycerol-3-P_dh"/>
    <property type="match status" value="1"/>
</dbReference>
<feature type="binding site" evidence="13">
    <location>
        <position position="262"/>
    </location>
    <ligand>
        <name>sn-glycerol 3-phosphate</name>
        <dbReference type="ChEBI" id="CHEBI:57597"/>
    </ligand>
</feature>
<name>A0A562RTH3_9BACT</name>
<dbReference type="FunFam" id="3.40.50.720:FF:000019">
    <property type="entry name" value="Glycerol-3-phosphate dehydrogenase [NAD(P)+]"/>
    <property type="match status" value="1"/>
</dbReference>
<evidence type="ECO:0000259" key="19">
    <source>
        <dbReference type="Pfam" id="PF07479"/>
    </source>
</evidence>
<reference evidence="20 21" key="1">
    <citation type="submission" date="2019-07" db="EMBL/GenBank/DDBJ databases">
        <title>Genome sequencing of 100 strains of the haloalkaliphilic chemolithoautotrophic sulfur-oxidizing bacterium Thioalkalivibrio.</title>
        <authorList>
            <person name="Muyzer G."/>
        </authorList>
    </citation>
    <scope>NUCLEOTIDE SEQUENCE [LARGE SCALE GENOMIC DNA]</scope>
    <source>
        <strain evidence="20 21">ASO4-4</strain>
    </source>
</reference>
<keyword evidence="6 13" id="KW-0443">Lipid metabolism</keyword>
<keyword evidence="7 13" id="KW-0594">Phospholipid biosynthesis</keyword>
<dbReference type="Gene3D" id="3.40.50.720">
    <property type="entry name" value="NAD(P)-binding Rossmann-like Domain"/>
    <property type="match status" value="1"/>
</dbReference>
<feature type="binding site" evidence="13">
    <location>
        <position position="19"/>
    </location>
    <ligand>
        <name>NADPH</name>
        <dbReference type="ChEBI" id="CHEBI:57783"/>
    </ligand>
</feature>
<feature type="binding site" evidence="13">
    <location>
        <position position="287"/>
    </location>
    <ligand>
        <name>NADPH</name>
        <dbReference type="ChEBI" id="CHEBI:57783"/>
    </ligand>
</feature>
<dbReference type="InterPro" id="IPR006109">
    <property type="entry name" value="G3P_DH_NAD-dep_C"/>
</dbReference>
<evidence type="ECO:0000256" key="2">
    <source>
        <dbReference type="ARBA" id="ARBA00022516"/>
    </source>
</evidence>
<feature type="active site" description="Proton acceptor" evidence="13 14">
    <location>
        <position position="199"/>
    </location>
</feature>
<dbReference type="HAMAP" id="MF_00394">
    <property type="entry name" value="NAD_Glyc3P_dehydrog"/>
    <property type="match status" value="1"/>
</dbReference>
<feature type="binding site" evidence="13">
    <location>
        <position position="56"/>
    </location>
    <ligand>
        <name>NADPH</name>
        <dbReference type="ChEBI" id="CHEBI:57783"/>
    </ligand>
</feature>
<keyword evidence="8 13" id="KW-1208">Phospholipid metabolism</keyword>
<feature type="binding site" evidence="13">
    <location>
        <position position="144"/>
    </location>
    <ligand>
        <name>sn-glycerol 3-phosphate</name>
        <dbReference type="ChEBI" id="CHEBI:57597"/>
    </ligand>
</feature>
<dbReference type="EMBL" id="VLLC01000013">
    <property type="protein sequence ID" value="TWI71596.1"/>
    <property type="molecule type" value="Genomic_DNA"/>
</dbReference>
<dbReference type="PANTHER" id="PTHR11728">
    <property type="entry name" value="GLYCEROL-3-PHOSPHATE DEHYDROGENASE"/>
    <property type="match status" value="1"/>
</dbReference>
<proteinExistence type="inferred from homology"/>
<feature type="domain" description="Glycerol-3-phosphate dehydrogenase NAD-dependent C-terminal" evidence="19">
    <location>
        <begin position="188"/>
        <end position="327"/>
    </location>
</feature>
<evidence type="ECO:0000256" key="8">
    <source>
        <dbReference type="ARBA" id="ARBA00023264"/>
    </source>
</evidence>
<comment type="caution">
    <text evidence="20">The sequence shown here is derived from an EMBL/GenBank/DDBJ whole genome shotgun (WGS) entry which is preliminary data.</text>
</comment>
<feature type="binding site" evidence="13">
    <location>
        <position position="264"/>
    </location>
    <ligand>
        <name>sn-glycerol 3-phosphate</name>
        <dbReference type="ChEBI" id="CHEBI:57597"/>
    </ligand>
</feature>
<dbReference type="EC" id="1.1.1.94" evidence="10 13"/>
<dbReference type="Pfam" id="PF01210">
    <property type="entry name" value="NAD_Gly3P_dh_N"/>
    <property type="match status" value="1"/>
</dbReference>
<evidence type="ECO:0000256" key="7">
    <source>
        <dbReference type="ARBA" id="ARBA00023209"/>
    </source>
</evidence>
<dbReference type="GO" id="GO:0051287">
    <property type="term" value="F:NAD binding"/>
    <property type="evidence" value="ECO:0007669"/>
    <property type="project" value="InterPro"/>
</dbReference>
<keyword evidence="3 13" id="KW-0521">NADP</keyword>
<evidence type="ECO:0000256" key="12">
    <source>
        <dbReference type="ARBA" id="ARBA00080511"/>
    </source>
</evidence>
<feature type="binding site" evidence="13">
    <location>
        <position position="199"/>
    </location>
    <ligand>
        <name>sn-glycerol 3-phosphate</name>
        <dbReference type="ChEBI" id="CHEBI:57597"/>
    </ligand>
</feature>
<keyword evidence="4 13" id="KW-0560">Oxidoreductase</keyword>
<feature type="binding site" evidence="13">
    <location>
        <position position="146"/>
    </location>
    <ligand>
        <name>sn-glycerol 3-phosphate</name>
        <dbReference type="ChEBI" id="CHEBI:57597"/>
    </ligand>
</feature>
<evidence type="ECO:0000256" key="13">
    <source>
        <dbReference type="HAMAP-Rule" id="MF_00394"/>
    </source>
</evidence>
<dbReference type="FunFam" id="1.10.1040.10:FF:000001">
    <property type="entry name" value="Glycerol-3-phosphate dehydrogenase [NAD(P)+]"/>
    <property type="match status" value="1"/>
</dbReference>
<feature type="binding site" evidence="15">
    <location>
        <begin position="263"/>
        <end position="264"/>
    </location>
    <ligand>
        <name>substrate</name>
    </ligand>
</feature>
<feature type="binding site" evidence="13">
    <location>
        <position position="18"/>
    </location>
    <ligand>
        <name>NADPH</name>
        <dbReference type="ChEBI" id="CHEBI:57783"/>
    </ligand>
</feature>
<evidence type="ECO:0000256" key="15">
    <source>
        <dbReference type="PIRSR" id="PIRSR000114-2"/>
    </source>
</evidence>
<feature type="binding site" evidence="13">
    <location>
        <position position="113"/>
    </location>
    <ligand>
        <name>sn-glycerol 3-phosphate</name>
        <dbReference type="ChEBI" id="CHEBI:57597"/>
    </ligand>
</feature>
<dbReference type="InterPro" id="IPR011128">
    <property type="entry name" value="G3P_DH_NAD-dep_N"/>
</dbReference>
<comment type="function">
    <text evidence="13">Catalyzes the reduction of the glycolytic intermediate dihydroxyacetone phosphate (DHAP) to sn-glycerol 3-phosphate (G3P), the key precursor for phospholipid synthesis.</text>
</comment>
<feature type="binding site" evidence="13">
    <location>
        <position position="263"/>
    </location>
    <ligand>
        <name>NADPH</name>
        <dbReference type="ChEBI" id="CHEBI:57783"/>
    </ligand>
</feature>
<dbReference type="NCBIfam" id="NF000940">
    <property type="entry name" value="PRK00094.1-2"/>
    <property type="match status" value="1"/>
</dbReference>
<dbReference type="SUPFAM" id="SSF51735">
    <property type="entry name" value="NAD(P)-binding Rossmann-fold domains"/>
    <property type="match status" value="1"/>
</dbReference>
<dbReference type="PANTHER" id="PTHR11728:SF1">
    <property type="entry name" value="GLYCEROL-3-PHOSPHATE DEHYDROGENASE [NAD(+)] 2, CHLOROPLASTIC"/>
    <property type="match status" value="1"/>
</dbReference>
<dbReference type="GO" id="GO:0141153">
    <property type="term" value="F:glycerol-3-phosphate dehydrogenase (NADP+) activity"/>
    <property type="evidence" value="ECO:0007669"/>
    <property type="project" value="RHEA"/>
</dbReference>
<feature type="binding site" evidence="16">
    <location>
        <position position="148"/>
    </location>
    <ligand>
        <name>NAD(+)</name>
        <dbReference type="ChEBI" id="CHEBI:57540"/>
    </ligand>
</feature>
<keyword evidence="21" id="KW-1185">Reference proteome</keyword>
<keyword evidence="13" id="KW-0963">Cytoplasm</keyword>
<feature type="binding site" evidence="16">
    <location>
        <begin position="15"/>
        <end position="20"/>
    </location>
    <ligand>
        <name>NAD(+)</name>
        <dbReference type="ChEBI" id="CHEBI:57540"/>
    </ligand>
</feature>
<evidence type="ECO:0000256" key="4">
    <source>
        <dbReference type="ARBA" id="ARBA00023002"/>
    </source>
</evidence>
<evidence type="ECO:0000256" key="5">
    <source>
        <dbReference type="ARBA" id="ARBA00023027"/>
    </source>
</evidence>
<dbReference type="GO" id="GO:0046168">
    <property type="term" value="P:glycerol-3-phosphate catabolic process"/>
    <property type="evidence" value="ECO:0007669"/>
    <property type="project" value="InterPro"/>
</dbReference>
<dbReference type="NCBIfam" id="NF000941">
    <property type="entry name" value="PRK00094.1-3"/>
    <property type="match status" value="1"/>
</dbReference>
<dbReference type="SUPFAM" id="SSF48179">
    <property type="entry name" value="6-phosphogluconate dehydrogenase C-terminal domain-like"/>
    <property type="match status" value="1"/>
</dbReference>
<dbReference type="Proteomes" id="UP000318307">
    <property type="component" value="Unassembled WGS sequence"/>
</dbReference>
<evidence type="ECO:0000256" key="10">
    <source>
        <dbReference type="ARBA" id="ARBA00066687"/>
    </source>
</evidence>
<dbReference type="GO" id="GO:0006650">
    <property type="term" value="P:glycerophospholipid metabolic process"/>
    <property type="evidence" value="ECO:0007669"/>
    <property type="project" value="UniProtKB-UniRule"/>
</dbReference>
<dbReference type="PROSITE" id="PS00957">
    <property type="entry name" value="NAD_G3PDH"/>
    <property type="match status" value="1"/>
</dbReference>
<accession>A0A562RTH3</accession>
<evidence type="ECO:0000256" key="3">
    <source>
        <dbReference type="ARBA" id="ARBA00022857"/>
    </source>
</evidence>
<dbReference type="GO" id="GO:0046167">
    <property type="term" value="P:glycerol-3-phosphate biosynthetic process"/>
    <property type="evidence" value="ECO:0007669"/>
    <property type="project" value="UniProtKB-UniRule"/>
</dbReference>
<dbReference type="GO" id="GO:0141152">
    <property type="term" value="F:glycerol-3-phosphate dehydrogenase (NAD+) activity"/>
    <property type="evidence" value="ECO:0007669"/>
    <property type="project" value="RHEA"/>
</dbReference>
<dbReference type="Pfam" id="PF07479">
    <property type="entry name" value="NAD_Gly3P_dh_C"/>
    <property type="match status" value="1"/>
</dbReference>
<keyword evidence="13" id="KW-0547">Nucleotide-binding</keyword>
<comment type="subcellular location">
    <subcellularLocation>
        <location evidence="13">Cytoplasm</location>
    </subcellularLocation>
</comment>
<evidence type="ECO:0000256" key="1">
    <source>
        <dbReference type="ARBA" id="ARBA00011009"/>
    </source>
</evidence>
<comment type="pathway">
    <text evidence="13">Membrane lipid metabolism; glycerophospholipid metabolism.</text>
</comment>
<dbReference type="InterPro" id="IPR036291">
    <property type="entry name" value="NAD(P)-bd_dom_sf"/>
</dbReference>
<evidence type="ECO:0000256" key="14">
    <source>
        <dbReference type="PIRSR" id="PIRSR000114-1"/>
    </source>
</evidence>
<feature type="binding site" evidence="13">
    <location>
        <position position="148"/>
    </location>
    <ligand>
        <name>NADPH</name>
        <dbReference type="ChEBI" id="CHEBI:57783"/>
    </ligand>
</feature>
<feature type="binding site" evidence="13">
    <location>
        <position position="39"/>
    </location>
    <ligand>
        <name>NADPH</name>
        <dbReference type="ChEBI" id="CHEBI:57783"/>
    </ligand>
</feature>
<dbReference type="GO" id="GO:0008654">
    <property type="term" value="P:phospholipid biosynthetic process"/>
    <property type="evidence" value="ECO:0007669"/>
    <property type="project" value="UniProtKB-KW"/>
</dbReference>
<dbReference type="UniPathway" id="UPA00940"/>
<feature type="domain" description="Glycerol-3-phosphate dehydrogenase NAD-dependent N-terminal" evidence="18">
    <location>
        <begin position="10"/>
        <end position="167"/>
    </location>
</feature>
<comment type="catalytic activity">
    <reaction evidence="13">
        <text>sn-glycerol 3-phosphate + NAD(+) = dihydroxyacetone phosphate + NADH + H(+)</text>
        <dbReference type="Rhea" id="RHEA:11092"/>
        <dbReference type="ChEBI" id="CHEBI:15378"/>
        <dbReference type="ChEBI" id="CHEBI:57540"/>
        <dbReference type="ChEBI" id="CHEBI:57597"/>
        <dbReference type="ChEBI" id="CHEBI:57642"/>
        <dbReference type="ChEBI" id="CHEBI:57945"/>
        <dbReference type="EC" id="1.1.1.94"/>
    </reaction>
</comment>
<dbReference type="Gene3D" id="1.10.1040.10">
    <property type="entry name" value="N-(1-d-carboxylethyl)-l-norvaline Dehydrogenase, domain 2"/>
    <property type="match status" value="1"/>
</dbReference>
<dbReference type="GO" id="GO:0005975">
    <property type="term" value="P:carbohydrate metabolic process"/>
    <property type="evidence" value="ECO:0007669"/>
    <property type="project" value="InterPro"/>
</dbReference>
<evidence type="ECO:0000313" key="21">
    <source>
        <dbReference type="Proteomes" id="UP000318307"/>
    </source>
</evidence>
<dbReference type="GO" id="GO:0005829">
    <property type="term" value="C:cytosol"/>
    <property type="evidence" value="ECO:0007669"/>
    <property type="project" value="TreeGrafter"/>
</dbReference>
<comment type="similarity">
    <text evidence="1 13 17">Belongs to the NAD-dependent glycerol-3-phosphate dehydrogenase family.</text>
</comment>
<dbReference type="AlphaFoldDB" id="A0A562RTH3"/>
<feature type="binding site" evidence="13">
    <location>
        <position position="263"/>
    </location>
    <ligand>
        <name>sn-glycerol 3-phosphate</name>
        <dbReference type="ChEBI" id="CHEBI:57597"/>
    </ligand>
</feature>
<comment type="caution">
    <text evidence="13">Lacks conserved residue(s) required for the propagation of feature annotation.</text>
</comment>